<gene>
    <name evidence="1" type="ORF">FIBSPDRAFT_915744</name>
</gene>
<keyword evidence="2" id="KW-1185">Reference proteome</keyword>
<dbReference type="SUPFAM" id="SSF144232">
    <property type="entry name" value="HIT/MYND zinc finger-like"/>
    <property type="match status" value="1"/>
</dbReference>
<proteinExistence type="predicted"/>
<dbReference type="EMBL" id="KV417480">
    <property type="protein sequence ID" value="KZP34514.1"/>
    <property type="molecule type" value="Genomic_DNA"/>
</dbReference>
<evidence type="ECO:0008006" key="3">
    <source>
        <dbReference type="Google" id="ProtNLM"/>
    </source>
</evidence>
<protein>
    <recommendedName>
        <fullName evidence="3">MYND-type domain-containing protein</fullName>
    </recommendedName>
</protein>
<dbReference type="Proteomes" id="UP000076532">
    <property type="component" value="Unassembled WGS sequence"/>
</dbReference>
<dbReference type="OrthoDB" id="5231159at2759"/>
<evidence type="ECO:0000313" key="2">
    <source>
        <dbReference type="Proteomes" id="UP000076532"/>
    </source>
</evidence>
<name>A0A166X851_9AGAM</name>
<dbReference type="Gene3D" id="6.10.140.2220">
    <property type="match status" value="1"/>
</dbReference>
<accession>A0A166X851</accession>
<sequence length="239" mass="26118">MADPSNMKKEKEIHLKGQSRVQKICHWCAKAQEPGKPPFQACAKCKESRECQVKSWPLHKGICKTTADSRKKMDDAGKTQQVAAFKKWHGSHVVLLRQAIICALDLAHHPDNADKTVIFLSVELKEGHARLSSEKKYYAVGGFDMTRDEATSMLSTAGGAAILESNWKSHEHMKKKGGLGVSPVILKTGDVVDIVNITLPSHAGAKAAVASKDMDWGEEWVNGFNIALELGYVTGKAGE</sequence>
<organism evidence="1 2">
    <name type="scientific">Athelia psychrophila</name>
    <dbReference type="NCBI Taxonomy" id="1759441"/>
    <lineage>
        <taxon>Eukaryota</taxon>
        <taxon>Fungi</taxon>
        <taxon>Dikarya</taxon>
        <taxon>Basidiomycota</taxon>
        <taxon>Agaricomycotina</taxon>
        <taxon>Agaricomycetes</taxon>
        <taxon>Agaricomycetidae</taxon>
        <taxon>Atheliales</taxon>
        <taxon>Atheliaceae</taxon>
        <taxon>Athelia</taxon>
    </lineage>
</organism>
<dbReference type="AlphaFoldDB" id="A0A166X851"/>
<evidence type="ECO:0000313" key="1">
    <source>
        <dbReference type="EMBL" id="KZP34514.1"/>
    </source>
</evidence>
<reference evidence="1 2" key="1">
    <citation type="journal article" date="2016" name="Mol. Biol. Evol.">
        <title>Comparative Genomics of Early-Diverging Mushroom-Forming Fungi Provides Insights into the Origins of Lignocellulose Decay Capabilities.</title>
        <authorList>
            <person name="Nagy L.G."/>
            <person name="Riley R."/>
            <person name="Tritt A."/>
            <person name="Adam C."/>
            <person name="Daum C."/>
            <person name="Floudas D."/>
            <person name="Sun H."/>
            <person name="Yadav J.S."/>
            <person name="Pangilinan J."/>
            <person name="Larsson K.H."/>
            <person name="Matsuura K."/>
            <person name="Barry K."/>
            <person name="Labutti K."/>
            <person name="Kuo R."/>
            <person name="Ohm R.A."/>
            <person name="Bhattacharya S.S."/>
            <person name="Shirouzu T."/>
            <person name="Yoshinaga Y."/>
            <person name="Martin F.M."/>
            <person name="Grigoriev I.V."/>
            <person name="Hibbett D.S."/>
        </authorList>
    </citation>
    <scope>NUCLEOTIDE SEQUENCE [LARGE SCALE GENOMIC DNA]</scope>
    <source>
        <strain evidence="1 2">CBS 109695</strain>
    </source>
</reference>